<evidence type="ECO:0000256" key="9">
    <source>
        <dbReference type="SAM" id="MobiDB-lite"/>
    </source>
</evidence>
<dbReference type="GeneTree" id="ENSGT00390000012078"/>
<dbReference type="Gene3D" id="1.10.8.10">
    <property type="entry name" value="DNA helicase RuvA subunit, C-terminal domain"/>
    <property type="match status" value="1"/>
</dbReference>
<dbReference type="FunFam" id="1.10.8.10:FF:000003">
    <property type="entry name" value="UV excision repair protein RAD23 homolog"/>
    <property type="match status" value="1"/>
</dbReference>
<evidence type="ECO:0000259" key="12">
    <source>
        <dbReference type="PROSITE" id="PS50053"/>
    </source>
</evidence>
<accession>A0A7N4P2Z3</accession>
<evidence type="ECO:0000256" key="8">
    <source>
        <dbReference type="ARBA" id="ARBA00023242"/>
    </source>
</evidence>
<keyword evidence="10" id="KW-0812">Transmembrane</keyword>
<dbReference type="InterPro" id="IPR029071">
    <property type="entry name" value="Ubiquitin-like_domsf"/>
</dbReference>
<comment type="subcellular location">
    <subcellularLocation>
        <location evidence="1">Nucleus</location>
    </subcellularLocation>
</comment>
<dbReference type="FunFam" id="3.10.20.90:FF:000053">
    <property type="entry name" value="UV excision repair protein RAD23 homolog A"/>
    <property type="match status" value="1"/>
</dbReference>
<feature type="compositionally biased region" description="Low complexity" evidence="9">
    <location>
        <begin position="222"/>
        <end position="243"/>
    </location>
</feature>
<dbReference type="InterPro" id="IPR041811">
    <property type="entry name" value="RAD23A/B_UBA1"/>
</dbReference>
<feature type="region of interest" description="Disordered" evidence="9">
    <location>
        <begin position="504"/>
        <end position="523"/>
    </location>
</feature>
<dbReference type="GO" id="GO:0003684">
    <property type="term" value="F:damaged DNA binding"/>
    <property type="evidence" value="ECO:0007669"/>
    <property type="project" value="InterPro"/>
</dbReference>
<sequence>MTGRESSFFFPFIVPCHVIGVAALAPLPSPSRHEARMTGKQFPAWLRALRWRRRELHVPVCLLSPGRRVGRSEGRTGRTEAAAAAARPAPAMAVTVTLKTLQQQTFKIRMEPGETVKVLKEKIEAEKGRDAFPVSGQKLIYAGKILSDDVPIRDYKIDEKNFVVVMVTKAKAGLATSAPSEPSAPAAANTLEPSTPTPPAPAIVAMPLPPPAPSEEQKPAEEPAAGTPPEAGSGSLPSSGSSGQEDDAASTLVTGSEYETMLTEIMSMGYERERVVAALRASYNNPHRAVEYLLTGIPGSPEPESGPVQESQAPEQPAPEGGENPLEFLRDQPQFQNMRQVIQQNPALLPALLQQLGQENPQLLQLGDLSGLASGRRIMGAAPSWHAGVSRCFRPEPPAGEATGRGRDVCCVPSPQCPGSGSGDMQGCALHPGGLPARLHLHPPPEQVLLWPMQLLLHPQRGARQAPPLQQLPALSPSPSAGGPLVPGGWQALLVQAAESVHLGSGGLSVPDTCVSRNASRTS</sequence>
<dbReference type="GO" id="GO:0043161">
    <property type="term" value="P:proteasome-mediated ubiquitin-dependent protein catabolic process"/>
    <property type="evidence" value="ECO:0007669"/>
    <property type="project" value="InterPro"/>
</dbReference>
<dbReference type="InterPro" id="IPR009060">
    <property type="entry name" value="UBA-like_sf"/>
</dbReference>
<dbReference type="Gene3D" id="1.10.10.540">
    <property type="entry name" value="XPC-binding domain"/>
    <property type="match status" value="1"/>
</dbReference>
<feature type="domain" description="UBA" evidence="11">
    <location>
        <begin position="256"/>
        <end position="296"/>
    </location>
</feature>
<feature type="compositionally biased region" description="Pro residues" evidence="9">
    <location>
        <begin position="195"/>
        <end position="213"/>
    </location>
</feature>
<keyword evidence="4" id="KW-0677">Repeat</keyword>
<dbReference type="GO" id="GO:0031593">
    <property type="term" value="F:polyubiquitin modification-dependent protein binding"/>
    <property type="evidence" value="ECO:0007669"/>
    <property type="project" value="TreeGrafter"/>
</dbReference>
<evidence type="ECO:0000256" key="10">
    <source>
        <dbReference type="SAM" id="Phobius"/>
    </source>
</evidence>
<keyword evidence="7" id="KW-0234">DNA repair</keyword>
<dbReference type="SUPFAM" id="SSF46934">
    <property type="entry name" value="UBA-like"/>
    <property type="match status" value="1"/>
</dbReference>
<keyword evidence="8" id="KW-0539">Nucleus</keyword>
<feature type="compositionally biased region" description="Low complexity" evidence="9">
    <location>
        <begin position="465"/>
        <end position="483"/>
    </location>
</feature>
<evidence type="ECO:0000256" key="2">
    <source>
        <dbReference type="ARBA" id="ARBA00009878"/>
    </source>
</evidence>
<dbReference type="InterPro" id="IPR000626">
    <property type="entry name" value="Ubiquitin-like_dom"/>
</dbReference>
<evidence type="ECO:0000256" key="7">
    <source>
        <dbReference type="ARBA" id="ARBA00023204"/>
    </source>
</evidence>
<keyword evidence="10" id="KW-0472">Membrane</keyword>
<organism evidence="13 14">
    <name type="scientific">Sarcophilus harrisii</name>
    <name type="common">Tasmanian devil</name>
    <name type="synonym">Sarcophilus laniarius</name>
    <dbReference type="NCBI Taxonomy" id="9305"/>
    <lineage>
        <taxon>Eukaryota</taxon>
        <taxon>Metazoa</taxon>
        <taxon>Chordata</taxon>
        <taxon>Craniata</taxon>
        <taxon>Vertebrata</taxon>
        <taxon>Euteleostomi</taxon>
        <taxon>Mammalia</taxon>
        <taxon>Metatheria</taxon>
        <taxon>Dasyuromorphia</taxon>
        <taxon>Dasyuridae</taxon>
        <taxon>Sarcophilus</taxon>
    </lineage>
</organism>
<dbReference type="Proteomes" id="UP000007648">
    <property type="component" value="Unassembled WGS sequence"/>
</dbReference>
<dbReference type="GO" id="GO:0006289">
    <property type="term" value="P:nucleotide-excision repair"/>
    <property type="evidence" value="ECO:0007669"/>
    <property type="project" value="InterPro"/>
</dbReference>
<reference evidence="13" key="3">
    <citation type="submission" date="2025-09" db="UniProtKB">
        <authorList>
            <consortium name="Ensembl"/>
        </authorList>
    </citation>
    <scope>IDENTIFICATION</scope>
</reference>
<dbReference type="SMART" id="SM00727">
    <property type="entry name" value="STI1"/>
    <property type="match status" value="1"/>
</dbReference>
<feature type="transmembrane region" description="Helical" evidence="10">
    <location>
        <begin position="6"/>
        <end position="27"/>
    </location>
</feature>
<gene>
    <name evidence="13" type="primary">RAD23A</name>
</gene>
<dbReference type="InterPro" id="IPR006636">
    <property type="entry name" value="STI1_HS-bd"/>
</dbReference>
<protein>
    <submittedName>
        <fullName evidence="13">RAD23 homolog A, nucleotide excision repair protein</fullName>
    </submittedName>
</protein>
<dbReference type="CDD" id="cd14377">
    <property type="entry name" value="UBA1_Rad23"/>
    <property type="match status" value="1"/>
</dbReference>
<dbReference type="PANTHER" id="PTHR10621">
    <property type="entry name" value="UV EXCISION REPAIR PROTEIN RAD23"/>
    <property type="match status" value="1"/>
</dbReference>
<feature type="region of interest" description="Disordered" evidence="9">
    <location>
        <begin position="295"/>
        <end position="327"/>
    </location>
</feature>
<evidence type="ECO:0000259" key="11">
    <source>
        <dbReference type="PROSITE" id="PS50030"/>
    </source>
</evidence>
<feature type="region of interest" description="Disordered" evidence="9">
    <location>
        <begin position="462"/>
        <end position="483"/>
    </location>
</feature>
<dbReference type="AlphaFoldDB" id="A0A7N4P2Z3"/>
<dbReference type="GO" id="GO:0000502">
    <property type="term" value="C:proteasome complex"/>
    <property type="evidence" value="ECO:0007669"/>
    <property type="project" value="UniProtKB-KW"/>
</dbReference>
<reference evidence="13" key="2">
    <citation type="submission" date="2025-08" db="UniProtKB">
        <authorList>
            <consortium name="Ensembl"/>
        </authorList>
    </citation>
    <scope>IDENTIFICATION</scope>
</reference>
<evidence type="ECO:0000256" key="5">
    <source>
        <dbReference type="ARBA" id="ARBA00022763"/>
    </source>
</evidence>
<dbReference type="InterPro" id="IPR015360">
    <property type="entry name" value="XPC-bd"/>
</dbReference>
<keyword evidence="3" id="KW-0597">Phosphoprotein</keyword>
<dbReference type="PANTHER" id="PTHR10621:SF29">
    <property type="entry name" value="UV EXCISION REPAIR PROTEIN RAD23 HOMOLOG A"/>
    <property type="match status" value="1"/>
</dbReference>
<dbReference type="InterPro" id="IPR036353">
    <property type="entry name" value="XPC-bd_sf"/>
</dbReference>
<evidence type="ECO:0000256" key="4">
    <source>
        <dbReference type="ARBA" id="ARBA00022737"/>
    </source>
</evidence>
<dbReference type="SUPFAM" id="SSF54236">
    <property type="entry name" value="Ubiquitin-like"/>
    <property type="match status" value="1"/>
</dbReference>
<name>A0A7N4P2Z3_SARHA</name>
<dbReference type="Pfam" id="PF00240">
    <property type="entry name" value="ubiquitin"/>
    <property type="match status" value="1"/>
</dbReference>
<dbReference type="Gene3D" id="3.10.20.90">
    <property type="entry name" value="Phosphatidylinositol 3-kinase Catalytic Subunit, Chain A, domain 1"/>
    <property type="match status" value="1"/>
</dbReference>
<dbReference type="GO" id="GO:0043130">
    <property type="term" value="F:ubiquitin binding"/>
    <property type="evidence" value="ECO:0007669"/>
    <property type="project" value="TreeGrafter"/>
</dbReference>
<feature type="domain" description="Ubiquitin-like" evidence="12">
    <location>
        <begin position="94"/>
        <end position="172"/>
    </location>
</feature>
<dbReference type="Pfam" id="PF09280">
    <property type="entry name" value="XPC-binding"/>
    <property type="match status" value="1"/>
</dbReference>
<keyword evidence="6" id="KW-0647">Proteasome</keyword>
<feature type="compositionally biased region" description="Low complexity" evidence="9">
    <location>
        <begin position="175"/>
        <end position="188"/>
    </location>
</feature>
<dbReference type="Pfam" id="PF00627">
    <property type="entry name" value="UBA"/>
    <property type="match status" value="1"/>
</dbReference>
<dbReference type="GO" id="GO:0005829">
    <property type="term" value="C:cytosol"/>
    <property type="evidence" value="ECO:0007669"/>
    <property type="project" value="TreeGrafter"/>
</dbReference>
<evidence type="ECO:0000256" key="1">
    <source>
        <dbReference type="ARBA" id="ARBA00004123"/>
    </source>
</evidence>
<evidence type="ECO:0000256" key="6">
    <source>
        <dbReference type="ARBA" id="ARBA00022942"/>
    </source>
</evidence>
<keyword evidence="5" id="KW-0227">DNA damage</keyword>
<dbReference type="Ensembl" id="ENSSHAT00000035246.1">
    <property type="protein sequence ID" value="ENSSHAP00000031552.1"/>
    <property type="gene ID" value="ENSSHAG00000014944.2"/>
</dbReference>
<comment type="similarity">
    <text evidence="2">Belongs to the RAD23 family.</text>
</comment>
<reference evidence="13 14" key="1">
    <citation type="journal article" date="2011" name="Proc. Natl. Acad. Sci. U.S.A.">
        <title>Genetic diversity and population structure of the endangered marsupial Sarcophilus harrisii (Tasmanian devil).</title>
        <authorList>
            <person name="Miller W."/>
            <person name="Hayes V.M."/>
            <person name="Ratan A."/>
            <person name="Petersen D.C."/>
            <person name="Wittekindt N.E."/>
            <person name="Miller J."/>
            <person name="Walenz B."/>
            <person name="Knight J."/>
            <person name="Qi J."/>
            <person name="Zhao F."/>
            <person name="Wang Q."/>
            <person name="Bedoya-Reina O.C."/>
            <person name="Katiyar N."/>
            <person name="Tomsho L.P."/>
            <person name="Kasson L.M."/>
            <person name="Hardie R.A."/>
            <person name="Woodbridge P."/>
            <person name="Tindall E.A."/>
            <person name="Bertelsen M.F."/>
            <person name="Dixon D."/>
            <person name="Pyecroft S."/>
            <person name="Helgen K.M."/>
            <person name="Lesk A.M."/>
            <person name="Pringle T.H."/>
            <person name="Patterson N."/>
            <person name="Zhang Y."/>
            <person name="Kreiss A."/>
            <person name="Woods G.M."/>
            <person name="Jones M.E."/>
            <person name="Schuster S.C."/>
        </authorList>
    </citation>
    <scope>NUCLEOTIDE SEQUENCE [LARGE SCALE GENOMIC DNA]</scope>
</reference>
<keyword evidence="10" id="KW-1133">Transmembrane helix</keyword>
<dbReference type="PROSITE" id="PS50030">
    <property type="entry name" value="UBA"/>
    <property type="match status" value="1"/>
</dbReference>
<dbReference type="CDD" id="cd17126">
    <property type="entry name" value="Ubl_HR23A"/>
    <property type="match status" value="1"/>
</dbReference>
<dbReference type="GO" id="GO:0005654">
    <property type="term" value="C:nucleoplasm"/>
    <property type="evidence" value="ECO:0007669"/>
    <property type="project" value="TreeGrafter"/>
</dbReference>
<keyword evidence="14" id="KW-1185">Reference proteome</keyword>
<dbReference type="SUPFAM" id="SSF101238">
    <property type="entry name" value="XPC-binding domain"/>
    <property type="match status" value="1"/>
</dbReference>
<dbReference type="GO" id="GO:0070628">
    <property type="term" value="F:proteasome binding"/>
    <property type="evidence" value="ECO:0007669"/>
    <property type="project" value="TreeGrafter"/>
</dbReference>
<proteinExistence type="inferred from homology"/>
<dbReference type="NCBIfam" id="TIGR00601">
    <property type="entry name" value="rad23"/>
    <property type="match status" value="1"/>
</dbReference>
<feature type="region of interest" description="Disordered" evidence="9">
    <location>
        <begin position="174"/>
        <end position="255"/>
    </location>
</feature>
<dbReference type="PROSITE" id="PS50053">
    <property type="entry name" value="UBIQUITIN_2"/>
    <property type="match status" value="1"/>
</dbReference>
<dbReference type="InterPro" id="IPR004806">
    <property type="entry name" value="Rad23"/>
</dbReference>
<evidence type="ECO:0000313" key="13">
    <source>
        <dbReference type="Ensembl" id="ENSSHAP00000031552.1"/>
    </source>
</evidence>
<evidence type="ECO:0000256" key="3">
    <source>
        <dbReference type="ARBA" id="ARBA00022553"/>
    </source>
</evidence>
<dbReference type="SMART" id="SM00165">
    <property type="entry name" value="UBA"/>
    <property type="match status" value="1"/>
</dbReference>
<dbReference type="InterPro" id="IPR015940">
    <property type="entry name" value="UBA"/>
</dbReference>
<dbReference type="SMART" id="SM00213">
    <property type="entry name" value="UBQ"/>
    <property type="match status" value="1"/>
</dbReference>
<feature type="compositionally biased region" description="Low complexity" evidence="9">
    <location>
        <begin position="298"/>
        <end position="307"/>
    </location>
</feature>
<evidence type="ECO:0000313" key="14">
    <source>
        <dbReference type="Proteomes" id="UP000007648"/>
    </source>
</evidence>